<sequence length="56" mass="6298">MRFHSNPLPPPPPPPPPPPRGAVRSKDQLLEKQEKGGDKPQLKVWEFNEQASPDSF</sequence>
<feature type="compositionally biased region" description="Pro residues" evidence="1">
    <location>
        <begin position="7"/>
        <end position="20"/>
    </location>
</feature>
<evidence type="ECO:0000256" key="1">
    <source>
        <dbReference type="SAM" id="MobiDB-lite"/>
    </source>
</evidence>
<gene>
    <name evidence="2" type="ORF">PLXY2_LOCUS5054</name>
</gene>
<evidence type="ECO:0000313" key="3">
    <source>
        <dbReference type="Proteomes" id="UP000653454"/>
    </source>
</evidence>
<name>A0A8S4EB09_PLUXY</name>
<evidence type="ECO:0000313" key="2">
    <source>
        <dbReference type="EMBL" id="CAG9112861.1"/>
    </source>
</evidence>
<dbReference type="Proteomes" id="UP000653454">
    <property type="component" value="Unassembled WGS sequence"/>
</dbReference>
<protein>
    <submittedName>
        <fullName evidence="2">(diamondback moth) hypothetical protein</fullName>
    </submittedName>
</protein>
<reference evidence="2" key="1">
    <citation type="submission" date="2020-11" db="EMBL/GenBank/DDBJ databases">
        <authorList>
            <person name="Whiteford S."/>
        </authorList>
    </citation>
    <scope>NUCLEOTIDE SEQUENCE</scope>
</reference>
<feature type="region of interest" description="Disordered" evidence="1">
    <location>
        <begin position="1"/>
        <end position="56"/>
    </location>
</feature>
<dbReference type="AlphaFoldDB" id="A0A8S4EB09"/>
<dbReference type="EMBL" id="CAJHNJ030000014">
    <property type="protein sequence ID" value="CAG9112861.1"/>
    <property type="molecule type" value="Genomic_DNA"/>
</dbReference>
<feature type="compositionally biased region" description="Basic and acidic residues" evidence="1">
    <location>
        <begin position="24"/>
        <end position="41"/>
    </location>
</feature>
<organism evidence="2 3">
    <name type="scientific">Plutella xylostella</name>
    <name type="common">Diamondback moth</name>
    <name type="synonym">Plutella maculipennis</name>
    <dbReference type="NCBI Taxonomy" id="51655"/>
    <lineage>
        <taxon>Eukaryota</taxon>
        <taxon>Metazoa</taxon>
        <taxon>Ecdysozoa</taxon>
        <taxon>Arthropoda</taxon>
        <taxon>Hexapoda</taxon>
        <taxon>Insecta</taxon>
        <taxon>Pterygota</taxon>
        <taxon>Neoptera</taxon>
        <taxon>Endopterygota</taxon>
        <taxon>Lepidoptera</taxon>
        <taxon>Glossata</taxon>
        <taxon>Ditrysia</taxon>
        <taxon>Yponomeutoidea</taxon>
        <taxon>Plutellidae</taxon>
        <taxon>Plutella</taxon>
    </lineage>
</organism>
<accession>A0A8S4EB09</accession>
<comment type="caution">
    <text evidence="2">The sequence shown here is derived from an EMBL/GenBank/DDBJ whole genome shotgun (WGS) entry which is preliminary data.</text>
</comment>
<proteinExistence type="predicted"/>
<keyword evidence="3" id="KW-1185">Reference proteome</keyword>